<evidence type="ECO:0000256" key="1">
    <source>
        <dbReference type="SAM" id="MobiDB-lite"/>
    </source>
</evidence>
<evidence type="ECO:0008006" key="7">
    <source>
        <dbReference type="Google" id="ProtNLM"/>
    </source>
</evidence>
<dbReference type="PANTHER" id="PTHR37953:SF1">
    <property type="entry name" value="UPF0127 PROTEIN MJ1496"/>
    <property type="match status" value="1"/>
</dbReference>
<dbReference type="Pfam" id="PF02643">
    <property type="entry name" value="DUF192"/>
    <property type="match status" value="1"/>
</dbReference>
<proteinExistence type="predicted"/>
<evidence type="ECO:0000313" key="5">
    <source>
        <dbReference type="Proteomes" id="UP000183760"/>
    </source>
</evidence>
<keyword evidence="2" id="KW-0732">Signal</keyword>
<protein>
    <recommendedName>
        <fullName evidence="7">Lipoprotein</fullName>
    </recommendedName>
</protein>
<sequence>MKTSRRLGLVLLSLALGACQQEAQGRQPSSTPPAPVKPPVTDVTAKDYVGPTLPRAHVRLKDAFGGVHRVEVEVAATRDSRERGMMWRTEFAEGKGMLFLFPQESMQGFWMRNTLIPLDIIFITADLRVAGIVSRAVPRSMETRSVGAPSQYVLEVPGGWAEKVGVRKGSPVEFEGVSNIRIDP</sequence>
<feature type="signal peptide" evidence="2">
    <location>
        <begin position="1"/>
        <end position="23"/>
    </location>
</feature>
<dbReference type="Proteomes" id="UP000183760">
    <property type="component" value="Unassembled WGS sequence"/>
</dbReference>
<evidence type="ECO:0000313" key="6">
    <source>
        <dbReference type="Proteomes" id="UP000321514"/>
    </source>
</evidence>
<dbReference type="RefSeq" id="WP_046712780.1">
    <property type="nucleotide sequence ID" value="NZ_BJXR01000030.1"/>
</dbReference>
<reference evidence="3 6" key="2">
    <citation type="submission" date="2019-07" db="EMBL/GenBank/DDBJ databases">
        <title>Whole genome shotgun sequence of Myxococcus fulvus NBRC 100333.</title>
        <authorList>
            <person name="Hosoyama A."/>
            <person name="Uohara A."/>
            <person name="Ohji S."/>
            <person name="Ichikawa N."/>
        </authorList>
    </citation>
    <scope>NUCLEOTIDE SEQUENCE [LARGE SCALE GENOMIC DNA]</scope>
    <source>
        <strain evidence="3 6">NBRC 100333</strain>
    </source>
</reference>
<feature type="chain" id="PRO_5023139233" description="Lipoprotein" evidence="2">
    <location>
        <begin position="24"/>
        <end position="184"/>
    </location>
</feature>
<dbReference type="Proteomes" id="UP000321514">
    <property type="component" value="Unassembled WGS sequence"/>
</dbReference>
<name>A0A511T3K1_MYXFU</name>
<reference evidence="4 5" key="1">
    <citation type="submission" date="2016-10" db="EMBL/GenBank/DDBJ databases">
        <authorList>
            <person name="Varghese N."/>
            <person name="Submissions S."/>
        </authorList>
    </citation>
    <scope>NUCLEOTIDE SEQUENCE [LARGE SCALE GENOMIC DNA]</scope>
    <source>
        <strain evidence="4 5">DSM 16525</strain>
    </source>
</reference>
<accession>A0A511T3K1</accession>
<dbReference type="AlphaFoldDB" id="A0A511T3K1"/>
<dbReference type="OrthoDB" id="5526466at2"/>
<dbReference type="EMBL" id="BJXR01000030">
    <property type="protein sequence ID" value="GEN08741.1"/>
    <property type="molecule type" value="Genomic_DNA"/>
</dbReference>
<comment type="caution">
    <text evidence="3">The sequence shown here is derived from an EMBL/GenBank/DDBJ whole genome shotgun (WGS) entry which is preliminary data.</text>
</comment>
<evidence type="ECO:0000256" key="2">
    <source>
        <dbReference type="SAM" id="SignalP"/>
    </source>
</evidence>
<dbReference type="STRING" id="1334629.MFUL124B02_15935"/>
<gene>
    <name evidence="3" type="ORF">MFU01_37780</name>
    <name evidence="4" type="ORF">SAMN05443572_108218</name>
</gene>
<keyword evidence="5" id="KW-1185">Reference proteome</keyword>
<dbReference type="InterPro" id="IPR038695">
    <property type="entry name" value="Saro_0823-like_sf"/>
</dbReference>
<dbReference type="EMBL" id="FOIB01000008">
    <property type="protein sequence ID" value="SEU29653.1"/>
    <property type="molecule type" value="Genomic_DNA"/>
</dbReference>
<dbReference type="PROSITE" id="PS51257">
    <property type="entry name" value="PROKAR_LIPOPROTEIN"/>
    <property type="match status" value="1"/>
</dbReference>
<dbReference type="InterPro" id="IPR003795">
    <property type="entry name" value="DUF192"/>
</dbReference>
<dbReference type="Gene3D" id="2.60.120.1140">
    <property type="entry name" value="Protein of unknown function DUF192"/>
    <property type="match status" value="1"/>
</dbReference>
<organism evidence="3 6">
    <name type="scientific">Myxococcus fulvus</name>
    <dbReference type="NCBI Taxonomy" id="33"/>
    <lineage>
        <taxon>Bacteria</taxon>
        <taxon>Pseudomonadati</taxon>
        <taxon>Myxococcota</taxon>
        <taxon>Myxococcia</taxon>
        <taxon>Myxococcales</taxon>
        <taxon>Cystobacterineae</taxon>
        <taxon>Myxococcaceae</taxon>
        <taxon>Myxococcus</taxon>
    </lineage>
</organism>
<evidence type="ECO:0000313" key="4">
    <source>
        <dbReference type="EMBL" id="SEU29653.1"/>
    </source>
</evidence>
<evidence type="ECO:0000313" key="3">
    <source>
        <dbReference type="EMBL" id="GEN08741.1"/>
    </source>
</evidence>
<dbReference type="PANTHER" id="PTHR37953">
    <property type="entry name" value="UPF0127 PROTEIN MJ1496"/>
    <property type="match status" value="1"/>
</dbReference>
<feature type="region of interest" description="Disordered" evidence="1">
    <location>
        <begin position="22"/>
        <end position="41"/>
    </location>
</feature>